<sequence length="128" mass="14739">MNPAHNSFFQRAFRKNVCQRILREVQEVEDILIKTGFLVKSGSVSDRDLFYNRNVGNPQYLYLAVLSAYGSHFLVNGKIFENGDPKFKPKPKPRYASTDTNFATKNPVLQVYGTMQSYSDLVIVWRIL</sequence>
<name>A0A914PGE6_9BILA</name>
<evidence type="ECO:0000313" key="1">
    <source>
        <dbReference type="Proteomes" id="UP000887578"/>
    </source>
</evidence>
<reference evidence="2" key="1">
    <citation type="submission" date="2022-11" db="UniProtKB">
        <authorList>
            <consortium name="WormBaseParasite"/>
        </authorList>
    </citation>
    <scope>IDENTIFICATION</scope>
</reference>
<dbReference type="Proteomes" id="UP000887578">
    <property type="component" value="Unplaced"/>
</dbReference>
<accession>A0A914PGE6</accession>
<protein>
    <submittedName>
        <fullName evidence="2">Uncharacterized protein</fullName>
    </submittedName>
</protein>
<proteinExistence type="predicted"/>
<keyword evidence="1" id="KW-1185">Reference proteome</keyword>
<dbReference type="WBParaSite" id="PDA_v2.g14673.t1">
    <property type="protein sequence ID" value="PDA_v2.g14673.t1"/>
    <property type="gene ID" value="PDA_v2.g14673"/>
</dbReference>
<dbReference type="AlphaFoldDB" id="A0A914PGE6"/>
<organism evidence="1 2">
    <name type="scientific">Panagrolaimus davidi</name>
    <dbReference type="NCBI Taxonomy" id="227884"/>
    <lineage>
        <taxon>Eukaryota</taxon>
        <taxon>Metazoa</taxon>
        <taxon>Ecdysozoa</taxon>
        <taxon>Nematoda</taxon>
        <taxon>Chromadorea</taxon>
        <taxon>Rhabditida</taxon>
        <taxon>Tylenchina</taxon>
        <taxon>Panagrolaimomorpha</taxon>
        <taxon>Panagrolaimoidea</taxon>
        <taxon>Panagrolaimidae</taxon>
        <taxon>Panagrolaimus</taxon>
    </lineage>
</organism>
<evidence type="ECO:0000313" key="2">
    <source>
        <dbReference type="WBParaSite" id="PDA_v2.g14673.t1"/>
    </source>
</evidence>